<evidence type="ECO:0000313" key="10">
    <source>
        <dbReference type="EMBL" id="XDS46145.1"/>
    </source>
</evidence>
<evidence type="ECO:0000256" key="5">
    <source>
        <dbReference type="ARBA" id="ARBA00022989"/>
    </source>
</evidence>
<name>A0AB39UBJ5_9BIFI</name>
<dbReference type="AlphaFoldDB" id="A0AB39UBJ5"/>
<accession>A0AB39UBJ5</accession>
<evidence type="ECO:0000259" key="9">
    <source>
        <dbReference type="PROSITE" id="PS50928"/>
    </source>
</evidence>
<comment type="similarity">
    <text evidence="7">Belongs to the binding-protein-dependent transport system permease family.</text>
</comment>
<dbReference type="PROSITE" id="PS50928">
    <property type="entry name" value="ABC_TM1"/>
    <property type="match status" value="1"/>
</dbReference>
<feature type="compositionally biased region" description="Basic and acidic residues" evidence="8">
    <location>
        <begin position="27"/>
        <end position="39"/>
    </location>
</feature>
<dbReference type="KEGG" id="bfk:QN062_07850"/>
<dbReference type="RefSeq" id="WP_369341270.1">
    <property type="nucleotide sequence ID" value="NZ_CP129675.1"/>
</dbReference>
<dbReference type="CDD" id="cd06261">
    <property type="entry name" value="TM_PBP2"/>
    <property type="match status" value="1"/>
</dbReference>
<feature type="transmembrane region" description="Helical" evidence="7">
    <location>
        <begin position="207"/>
        <end position="226"/>
    </location>
</feature>
<keyword evidence="3" id="KW-1003">Cell membrane</keyword>
<feature type="transmembrane region" description="Helical" evidence="7">
    <location>
        <begin position="129"/>
        <end position="153"/>
    </location>
</feature>
<dbReference type="EMBL" id="CP129683">
    <property type="protein sequence ID" value="XDS50298.1"/>
    <property type="molecule type" value="Genomic_DNA"/>
</dbReference>
<organism evidence="10">
    <name type="scientific">Bifidobacterium fermentum</name>
    <dbReference type="NCBI Taxonomy" id="3059035"/>
    <lineage>
        <taxon>Bacteria</taxon>
        <taxon>Bacillati</taxon>
        <taxon>Actinomycetota</taxon>
        <taxon>Actinomycetes</taxon>
        <taxon>Bifidobacteriales</taxon>
        <taxon>Bifidobacteriaceae</taxon>
        <taxon>Bifidobacterium</taxon>
    </lineage>
</organism>
<feature type="transmembrane region" description="Helical" evidence="7">
    <location>
        <begin position="59"/>
        <end position="86"/>
    </location>
</feature>
<dbReference type="GO" id="GO:0005886">
    <property type="term" value="C:plasma membrane"/>
    <property type="evidence" value="ECO:0007669"/>
    <property type="project" value="UniProtKB-SubCell"/>
</dbReference>
<keyword evidence="4 7" id="KW-0812">Transmembrane</keyword>
<feature type="transmembrane region" description="Helical" evidence="7">
    <location>
        <begin position="269"/>
        <end position="289"/>
    </location>
</feature>
<dbReference type="PANTHER" id="PTHR43005">
    <property type="entry name" value="BLR7065 PROTEIN"/>
    <property type="match status" value="1"/>
</dbReference>
<keyword evidence="6 7" id="KW-0472">Membrane</keyword>
<evidence type="ECO:0000256" key="8">
    <source>
        <dbReference type="SAM" id="MobiDB-lite"/>
    </source>
</evidence>
<gene>
    <name evidence="11" type="ORF">QN062_07850</name>
    <name evidence="10" type="ORF">QN217_08405</name>
</gene>
<dbReference type="InterPro" id="IPR035906">
    <property type="entry name" value="MetI-like_sf"/>
</dbReference>
<evidence type="ECO:0000256" key="1">
    <source>
        <dbReference type="ARBA" id="ARBA00004651"/>
    </source>
</evidence>
<evidence type="ECO:0000256" key="4">
    <source>
        <dbReference type="ARBA" id="ARBA00022692"/>
    </source>
</evidence>
<dbReference type="EMBL" id="CP129675">
    <property type="protein sequence ID" value="XDS46145.1"/>
    <property type="molecule type" value="Genomic_DNA"/>
</dbReference>
<evidence type="ECO:0000256" key="3">
    <source>
        <dbReference type="ARBA" id="ARBA00022475"/>
    </source>
</evidence>
<reference evidence="10" key="1">
    <citation type="submission" date="2023-07" db="EMBL/GenBank/DDBJ databases">
        <title>Bifidobacterium aquikefiriaerophilum sp. nov. and Bifidobacterium eccum sp. nov., isolated from water kefir.</title>
        <authorList>
            <person name="Breselge S."/>
            <person name="Bellassi P."/>
            <person name="Barcenilla C."/>
            <person name="Alvarez-Ordonez A."/>
            <person name="Morelli L."/>
            <person name="Cotter P.D."/>
        </authorList>
    </citation>
    <scope>NUCLEOTIDE SEQUENCE</scope>
    <source>
        <strain evidence="11">WK012_4_13</strain>
        <strain evidence="10">WK048_4_13</strain>
    </source>
</reference>
<keyword evidence="2 7" id="KW-0813">Transport</keyword>
<comment type="subcellular location">
    <subcellularLocation>
        <location evidence="1 7">Cell membrane</location>
        <topology evidence="1 7">Multi-pass membrane protein</topology>
    </subcellularLocation>
</comment>
<dbReference type="Pfam" id="PF00528">
    <property type="entry name" value="BPD_transp_1"/>
    <property type="match status" value="1"/>
</dbReference>
<keyword evidence="5 7" id="KW-1133">Transmembrane helix</keyword>
<feature type="region of interest" description="Disordered" evidence="8">
    <location>
        <begin position="1"/>
        <end position="52"/>
    </location>
</feature>
<evidence type="ECO:0000256" key="6">
    <source>
        <dbReference type="ARBA" id="ARBA00023136"/>
    </source>
</evidence>
<protein>
    <submittedName>
        <fullName evidence="10">Sugar ABC transporter permease</fullName>
    </submittedName>
</protein>
<proteinExistence type="inferred from homology"/>
<dbReference type="SUPFAM" id="SSF161098">
    <property type="entry name" value="MetI-like"/>
    <property type="match status" value="1"/>
</dbReference>
<feature type="domain" description="ABC transmembrane type-1" evidence="9">
    <location>
        <begin position="129"/>
        <end position="335"/>
    </location>
</feature>
<dbReference type="Gene3D" id="1.10.3720.10">
    <property type="entry name" value="MetI-like"/>
    <property type="match status" value="1"/>
</dbReference>
<feature type="transmembrane region" description="Helical" evidence="7">
    <location>
        <begin position="165"/>
        <end position="187"/>
    </location>
</feature>
<evidence type="ECO:0000313" key="11">
    <source>
        <dbReference type="EMBL" id="XDS50298.1"/>
    </source>
</evidence>
<dbReference type="GO" id="GO:0055085">
    <property type="term" value="P:transmembrane transport"/>
    <property type="evidence" value="ECO:0007669"/>
    <property type="project" value="InterPro"/>
</dbReference>
<dbReference type="PANTHER" id="PTHR43005:SF1">
    <property type="entry name" value="SPERMIDINE_PUTRESCINE TRANSPORT SYSTEM PERMEASE PROTEIN"/>
    <property type="match status" value="1"/>
</dbReference>
<evidence type="ECO:0000256" key="7">
    <source>
        <dbReference type="RuleBase" id="RU363032"/>
    </source>
</evidence>
<evidence type="ECO:0000256" key="2">
    <source>
        <dbReference type="ARBA" id="ARBA00022448"/>
    </source>
</evidence>
<feature type="transmembrane region" description="Helical" evidence="7">
    <location>
        <begin position="316"/>
        <end position="336"/>
    </location>
</feature>
<sequence length="348" mass="37266">MGSAGTGSAMSVHDLDGSPASMVRPNAEPEGRATKHEALRPSAPHAGGYQKRRDRRRSLIGFLMAMPPIVVLLLFVGIPVILAILFSLGYTGGLNQIAAEIGMDVHQGKPLTLDAYADIIADSRFIRDLLVTLVITVVSTGVVVLITTSIAVYMRLSHSRLGSLLAGLGVIPLFIPVVIASWANLIFYQSNGFLRSVFAQFGLNAPIWGFTTTGVIITSIWVNLPFAMLMTVSGFQGVPDDLIDCARDSGASSWRIVWEILLPLAKTQILIASTLTAIGILGQFTVPYFTGPNAPTMLGVDIAKYYQSFNRPQQSVAIAVVMFIIGIGIAVTYVVTSVRGDDGSRKES</sequence>
<dbReference type="InterPro" id="IPR000515">
    <property type="entry name" value="MetI-like"/>
</dbReference>